<evidence type="ECO:0000256" key="5">
    <source>
        <dbReference type="ARBA" id="ARBA00023242"/>
    </source>
</evidence>
<evidence type="ECO:0000256" key="3">
    <source>
        <dbReference type="ARBA" id="ARBA00023125"/>
    </source>
</evidence>
<dbReference type="EMBL" id="RWGY01000029">
    <property type="protein sequence ID" value="TVU19863.1"/>
    <property type="molecule type" value="Genomic_DNA"/>
</dbReference>
<dbReference type="Proteomes" id="UP000324897">
    <property type="component" value="Chromosome 7"/>
</dbReference>
<evidence type="ECO:0000256" key="2">
    <source>
        <dbReference type="ARBA" id="ARBA00023015"/>
    </source>
</evidence>
<keyword evidence="3" id="KW-0238">DNA-binding</keyword>
<comment type="caution">
    <text evidence="8">The sequence shown here is derived from an EMBL/GenBank/DDBJ whole genome shotgun (WGS) entry which is preliminary data.</text>
</comment>
<keyword evidence="2" id="KW-0805">Transcription regulation</keyword>
<organism evidence="8 9">
    <name type="scientific">Eragrostis curvula</name>
    <name type="common">weeping love grass</name>
    <dbReference type="NCBI Taxonomy" id="38414"/>
    <lineage>
        <taxon>Eukaryota</taxon>
        <taxon>Viridiplantae</taxon>
        <taxon>Streptophyta</taxon>
        <taxon>Embryophyta</taxon>
        <taxon>Tracheophyta</taxon>
        <taxon>Spermatophyta</taxon>
        <taxon>Magnoliopsida</taxon>
        <taxon>Liliopsida</taxon>
        <taxon>Poales</taxon>
        <taxon>Poaceae</taxon>
        <taxon>PACMAD clade</taxon>
        <taxon>Chloridoideae</taxon>
        <taxon>Eragrostideae</taxon>
        <taxon>Eragrostidinae</taxon>
        <taxon>Eragrostis</taxon>
    </lineage>
</organism>
<feature type="domain" description="WRKY" evidence="7">
    <location>
        <begin position="133"/>
        <end position="202"/>
    </location>
</feature>
<evidence type="ECO:0000259" key="7">
    <source>
        <dbReference type="PROSITE" id="PS50811"/>
    </source>
</evidence>
<dbReference type="Pfam" id="PF03106">
    <property type="entry name" value="WRKY"/>
    <property type="match status" value="1"/>
</dbReference>
<gene>
    <name evidence="8" type="ORF">EJB05_36038</name>
</gene>
<evidence type="ECO:0000256" key="1">
    <source>
        <dbReference type="ARBA" id="ARBA00004123"/>
    </source>
</evidence>
<name>A0A5J9U8D5_9POAL</name>
<evidence type="ECO:0000256" key="6">
    <source>
        <dbReference type="SAM" id="MobiDB-lite"/>
    </source>
</evidence>
<protein>
    <submittedName>
        <fullName evidence="8">EcWRKY-49</fullName>
    </submittedName>
</protein>
<evidence type="ECO:0000313" key="8">
    <source>
        <dbReference type="EMBL" id="TVU19863.1"/>
    </source>
</evidence>
<dbReference type="AlphaFoldDB" id="A0A5J9U8D5"/>
<dbReference type="PROSITE" id="PS50811">
    <property type="entry name" value="WRKY"/>
    <property type="match status" value="1"/>
</dbReference>
<comment type="subcellular location">
    <subcellularLocation>
        <location evidence="1">Nucleus</location>
    </subcellularLocation>
</comment>
<evidence type="ECO:0000256" key="4">
    <source>
        <dbReference type="ARBA" id="ARBA00023163"/>
    </source>
</evidence>
<keyword evidence="5" id="KW-0539">Nucleus</keyword>
<dbReference type="PANTHER" id="PTHR31282">
    <property type="entry name" value="WRKY TRANSCRIPTION FACTOR 21-RELATED"/>
    <property type="match status" value="1"/>
</dbReference>
<proteinExistence type="predicted"/>
<keyword evidence="9" id="KW-1185">Reference proteome</keyword>
<sequence>MSTRPKSERMSPPPPPSSPLPNQRDAAIQELRRVTQLAAKLRQQLDFIPELDRYEAAAANVSEISEAMKSSLSILQSVSEHSSSQARAVAVASPAARSSDGGAVARYGAVSRARKVRHRRGRLGEELPIREILTEAPENDRFHWRKYGEKKILNAEYPRLYYKCGYSDDHRCPAKKYVQQHNNGDPPLFMVTLIYEHTCETLFRDEPSSSSGSSQVLDFTKASICPPLMAVTLGLKKEEETSTSTSMHSYKYELSPSMSLNGDQADFFPGTR</sequence>
<dbReference type="InterPro" id="IPR036576">
    <property type="entry name" value="WRKY_dom_sf"/>
</dbReference>
<dbReference type="InterPro" id="IPR003657">
    <property type="entry name" value="WRKY_dom"/>
</dbReference>
<dbReference type="GO" id="GO:0003700">
    <property type="term" value="F:DNA-binding transcription factor activity"/>
    <property type="evidence" value="ECO:0007669"/>
    <property type="project" value="InterPro"/>
</dbReference>
<reference evidence="8 9" key="1">
    <citation type="journal article" date="2019" name="Sci. Rep.">
        <title>A high-quality genome of Eragrostis curvula grass provides insights into Poaceae evolution and supports new strategies to enhance forage quality.</title>
        <authorList>
            <person name="Carballo J."/>
            <person name="Santos B.A.C.M."/>
            <person name="Zappacosta D."/>
            <person name="Garbus I."/>
            <person name="Selva J.P."/>
            <person name="Gallo C.A."/>
            <person name="Diaz A."/>
            <person name="Albertini E."/>
            <person name="Caccamo M."/>
            <person name="Echenique V."/>
        </authorList>
    </citation>
    <scope>NUCLEOTIDE SEQUENCE [LARGE SCALE GENOMIC DNA]</scope>
    <source>
        <strain evidence="9">cv. Victoria</strain>
        <tissue evidence="8">Leaf</tissue>
    </source>
</reference>
<feature type="non-terminal residue" evidence="8">
    <location>
        <position position="1"/>
    </location>
</feature>
<dbReference type="SUPFAM" id="SSF118290">
    <property type="entry name" value="WRKY DNA-binding domain"/>
    <property type="match status" value="1"/>
</dbReference>
<dbReference type="OrthoDB" id="647014at2759"/>
<dbReference type="SMART" id="SM00774">
    <property type="entry name" value="WRKY"/>
    <property type="match status" value="1"/>
</dbReference>
<dbReference type="Gene3D" id="2.20.25.80">
    <property type="entry name" value="WRKY domain"/>
    <property type="match status" value="1"/>
</dbReference>
<feature type="non-terminal residue" evidence="8">
    <location>
        <position position="272"/>
    </location>
</feature>
<dbReference type="Gramene" id="TVU19863">
    <property type="protein sequence ID" value="TVU19863"/>
    <property type="gene ID" value="EJB05_36038"/>
</dbReference>
<dbReference type="GO" id="GO:0005634">
    <property type="term" value="C:nucleus"/>
    <property type="evidence" value="ECO:0007669"/>
    <property type="project" value="UniProtKB-SubCell"/>
</dbReference>
<dbReference type="GO" id="GO:0043565">
    <property type="term" value="F:sequence-specific DNA binding"/>
    <property type="evidence" value="ECO:0007669"/>
    <property type="project" value="InterPro"/>
</dbReference>
<evidence type="ECO:0000313" key="9">
    <source>
        <dbReference type="Proteomes" id="UP000324897"/>
    </source>
</evidence>
<feature type="region of interest" description="Disordered" evidence="6">
    <location>
        <begin position="1"/>
        <end position="24"/>
    </location>
</feature>
<accession>A0A5J9U8D5</accession>
<dbReference type="InterPro" id="IPR044810">
    <property type="entry name" value="WRKY_plant"/>
</dbReference>
<keyword evidence="4" id="KW-0804">Transcription</keyword>